<dbReference type="Pfam" id="PF13527">
    <property type="entry name" value="Acetyltransf_9"/>
    <property type="match status" value="1"/>
</dbReference>
<sequence length="414" mass="45423">MPMNNMDDTIKIRFATDDDLQAVYENQARVYGNSVEPADIEAWKRKVNPEDILVAEDISDPENPFLVATSLYYRLRLTVPGGATLDAAWLAMITVAATHQRRGIWQQISLQGFGILQDRGYPILCGVPTRPPVYEILGAGVASYARTFHVDPHSAKLRAAPSRNPAREVVAAEAKSHLPRIYDRWCATTPGALSRDSAWWADFLEDRMTQRDDGSPLNFVIHPDGFLTYRVVGAPAHAFRPPFGSVVIQDFCAVTDEAHTELLATLSGLEMFDSIEIEVPVDDPLPLKFQDQAAAQTTCLGDFLWLRIMNVPEALGAREYSADVDVVLDVTDPLGVAGGQFLLQTRDGVGKCVPDEGSPDIRIGLGELGTIYMGAHRASELHRAGRVTELNAGSLHDLDAAFCTERAPYCGTLF</sequence>
<accession>A0ABM7KTD7</accession>
<organism evidence="6 7">
    <name type="scientific">Mycobacterium branderi</name>
    <dbReference type="NCBI Taxonomy" id="43348"/>
    <lineage>
        <taxon>Bacteria</taxon>
        <taxon>Bacillati</taxon>
        <taxon>Actinomycetota</taxon>
        <taxon>Actinomycetes</taxon>
        <taxon>Mycobacteriales</taxon>
        <taxon>Mycobacteriaceae</taxon>
        <taxon>Mycobacterium</taxon>
    </lineage>
</organism>
<dbReference type="Pfam" id="PF13530">
    <property type="entry name" value="SCP2_2"/>
    <property type="match status" value="1"/>
</dbReference>
<dbReference type="InterPro" id="IPR025559">
    <property type="entry name" value="Eis_dom"/>
</dbReference>
<feature type="active site" description="Proton donor" evidence="3">
    <location>
        <position position="134"/>
    </location>
</feature>
<dbReference type="SUPFAM" id="SSF55729">
    <property type="entry name" value="Acyl-CoA N-acyltransferases (Nat)"/>
    <property type="match status" value="1"/>
</dbReference>
<evidence type="ECO:0000259" key="5">
    <source>
        <dbReference type="Pfam" id="PF17668"/>
    </source>
</evidence>
<dbReference type="InterPro" id="IPR016181">
    <property type="entry name" value="Acyl_CoA_acyltransferase"/>
</dbReference>
<evidence type="ECO:0000256" key="2">
    <source>
        <dbReference type="ARBA" id="ARBA00023315"/>
    </source>
</evidence>
<evidence type="ECO:0000313" key="6">
    <source>
        <dbReference type="EMBL" id="BBZ14526.1"/>
    </source>
</evidence>
<comment type="similarity">
    <text evidence="3">Belongs to the acetyltransferase Eis family.</text>
</comment>
<dbReference type="PANTHER" id="PTHR37817">
    <property type="entry name" value="N-ACETYLTRANSFERASE EIS"/>
    <property type="match status" value="1"/>
</dbReference>
<feature type="domain" description="Enhanced intracellular survival protein" evidence="4">
    <location>
        <begin position="311"/>
        <end position="410"/>
    </location>
</feature>
<dbReference type="InterPro" id="IPR041380">
    <property type="entry name" value="Acetyltransf_17"/>
</dbReference>
<dbReference type="Pfam" id="PF17668">
    <property type="entry name" value="Acetyltransf_17"/>
    <property type="match status" value="1"/>
</dbReference>
<evidence type="ECO:0000313" key="7">
    <source>
        <dbReference type="Proteomes" id="UP000467379"/>
    </source>
</evidence>
<dbReference type="EC" id="2.3.1.-" evidence="3"/>
<feature type="binding site" evidence="3">
    <location>
        <begin position="101"/>
        <end position="106"/>
    </location>
    <ligand>
        <name>acetyl-CoA</name>
        <dbReference type="ChEBI" id="CHEBI:57288"/>
    </ligand>
</feature>
<protein>
    <recommendedName>
        <fullName evidence="3">N-acetyltransferase Eis</fullName>
        <ecNumber evidence="3">2.3.1.-</ecNumber>
    </recommendedName>
</protein>
<proteinExistence type="inferred from homology"/>
<dbReference type="Proteomes" id="UP000467379">
    <property type="component" value="Chromosome"/>
</dbReference>
<gene>
    <name evidence="6" type="primary">eis_2</name>
    <name evidence="3" type="synonym">eis</name>
    <name evidence="6" type="ORF">MBRA_47210</name>
</gene>
<comment type="caution">
    <text evidence="3">Lacks conserved residue(s) required for the propagation of feature annotation.</text>
</comment>
<dbReference type="Gene3D" id="3.40.630.30">
    <property type="match status" value="2"/>
</dbReference>
<dbReference type="EMBL" id="AP022606">
    <property type="protein sequence ID" value="BBZ14526.1"/>
    <property type="molecule type" value="Genomic_DNA"/>
</dbReference>
<feature type="binding site" evidence="3">
    <location>
        <begin position="93"/>
        <end position="95"/>
    </location>
    <ligand>
        <name>acetyl-CoA</name>
        <dbReference type="ChEBI" id="CHEBI:57288"/>
    </ligand>
</feature>
<dbReference type="Gene3D" id="3.30.1050.10">
    <property type="entry name" value="SCP2 sterol-binding domain"/>
    <property type="match status" value="1"/>
</dbReference>
<feature type="domain" description="Eis-like acetyltransferase" evidence="5">
    <location>
        <begin position="191"/>
        <end position="307"/>
    </location>
</feature>
<evidence type="ECO:0000259" key="4">
    <source>
        <dbReference type="Pfam" id="PF13530"/>
    </source>
</evidence>
<dbReference type="PANTHER" id="PTHR37817:SF1">
    <property type="entry name" value="N-ACETYLTRANSFERASE EIS"/>
    <property type="match status" value="1"/>
</dbReference>
<dbReference type="InterPro" id="IPR051554">
    <property type="entry name" value="Acetyltransferase_Eis"/>
</dbReference>
<reference evidence="6 7" key="1">
    <citation type="journal article" date="2019" name="Emerg. Microbes Infect.">
        <title>Comprehensive subspecies identification of 175 nontuberculous mycobacteria species based on 7547 genomic profiles.</title>
        <authorList>
            <person name="Matsumoto Y."/>
            <person name="Kinjo T."/>
            <person name="Motooka D."/>
            <person name="Nabeya D."/>
            <person name="Jung N."/>
            <person name="Uechi K."/>
            <person name="Horii T."/>
            <person name="Iida T."/>
            <person name="Fujita J."/>
            <person name="Nakamura S."/>
        </authorList>
    </citation>
    <scope>NUCLEOTIDE SEQUENCE [LARGE SCALE GENOMIC DNA]</scope>
    <source>
        <strain evidence="6 7">JCM 12687</strain>
    </source>
</reference>
<evidence type="ECO:0000256" key="1">
    <source>
        <dbReference type="ARBA" id="ARBA00022679"/>
    </source>
</evidence>
<keyword evidence="1 3" id="KW-0808">Transferase</keyword>
<name>A0ABM7KTD7_9MYCO</name>
<dbReference type="InterPro" id="IPR022902">
    <property type="entry name" value="NAcTrfase_Eis"/>
</dbReference>
<dbReference type="SUPFAM" id="SSF55718">
    <property type="entry name" value="SCP-like"/>
    <property type="match status" value="1"/>
</dbReference>
<dbReference type="HAMAP" id="MF_01812">
    <property type="entry name" value="Eis"/>
    <property type="match status" value="1"/>
</dbReference>
<comment type="subunit">
    <text evidence="3">Homohexamer; trimer of dimers.</text>
</comment>
<keyword evidence="7" id="KW-1185">Reference proteome</keyword>
<dbReference type="InterPro" id="IPR036527">
    <property type="entry name" value="SCP2_sterol-bd_dom_sf"/>
</dbReference>
<keyword evidence="2 3" id="KW-0012">Acyltransferase</keyword>
<feature type="active site" description="Proton acceptor; via carboxylate" evidence="3">
    <location>
        <position position="414"/>
    </location>
</feature>
<evidence type="ECO:0000256" key="3">
    <source>
        <dbReference type="HAMAP-Rule" id="MF_01812"/>
    </source>
</evidence>